<dbReference type="RefSeq" id="WP_306870384.1">
    <property type="nucleotide sequence ID" value="NZ_JAUSRB010000002.1"/>
</dbReference>
<gene>
    <name evidence="2" type="ORF">J2S55_007303</name>
</gene>
<comment type="caution">
    <text evidence="2">The sequence shown here is derived from an EMBL/GenBank/DDBJ whole genome shotgun (WGS) entry which is preliminary data.</text>
</comment>
<accession>A0ABT9RFJ5</accession>
<dbReference type="EMBL" id="JAUSRB010000002">
    <property type="protein sequence ID" value="MDP9868037.1"/>
    <property type="molecule type" value="Genomic_DNA"/>
</dbReference>
<feature type="region of interest" description="Disordered" evidence="1">
    <location>
        <begin position="44"/>
        <end position="71"/>
    </location>
</feature>
<evidence type="ECO:0000313" key="2">
    <source>
        <dbReference type="EMBL" id="MDP9868037.1"/>
    </source>
</evidence>
<protein>
    <submittedName>
        <fullName evidence="2">Uncharacterized protein</fullName>
    </submittedName>
</protein>
<dbReference type="Proteomes" id="UP001230426">
    <property type="component" value="Unassembled WGS sequence"/>
</dbReference>
<feature type="compositionally biased region" description="Basic and acidic residues" evidence="1">
    <location>
        <begin position="59"/>
        <end position="71"/>
    </location>
</feature>
<name>A0ABT9RFJ5_9ACTN</name>
<sequence>MKPAHYANGALPAAGDVPAVITRPRGPGLGPAVEDLPPVFQAFHDGDRTRPRHGATYPGKERPAHLRPVIE</sequence>
<keyword evidence="3" id="KW-1185">Reference proteome</keyword>
<organism evidence="2 3">
    <name type="scientific">Streptosporangium brasiliense</name>
    <dbReference type="NCBI Taxonomy" id="47480"/>
    <lineage>
        <taxon>Bacteria</taxon>
        <taxon>Bacillati</taxon>
        <taxon>Actinomycetota</taxon>
        <taxon>Actinomycetes</taxon>
        <taxon>Streptosporangiales</taxon>
        <taxon>Streptosporangiaceae</taxon>
        <taxon>Streptosporangium</taxon>
    </lineage>
</organism>
<evidence type="ECO:0000256" key="1">
    <source>
        <dbReference type="SAM" id="MobiDB-lite"/>
    </source>
</evidence>
<proteinExistence type="predicted"/>
<evidence type="ECO:0000313" key="3">
    <source>
        <dbReference type="Proteomes" id="UP001230426"/>
    </source>
</evidence>
<reference evidence="2 3" key="1">
    <citation type="submission" date="2023-07" db="EMBL/GenBank/DDBJ databases">
        <title>Sequencing the genomes of 1000 actinobacteria strains.</title>
        <authorList>
            <person name="Klenk H.-P."/>
        </authorList>
    </citation>
    <scope>NUCLEOTIDE SEQUENCE [LARGE SCALE GENOMIC DNA]</scope>
    <source>
        <strain evidence="2 3">DSM 44109</strain>
    </source>
</reference>